<organism evidence="2 3">
    <name type="scientific">Rossellomorea aquimaris</name>
    <dbReference type="NCBI Taxonomy" id="189382"/>
    <lineage>
        <taxon>Bacteria</taxon>
        <taxon>Bacillati</taxon>
        <taxon>Bacillota</taxon>
        <taxon>Bacilli</taxon>
        <taxon>Bacillales</taxon>
        <taxon>Bacillaceae</taxon>
        <taxon>Rossellomorea</taxon>
    </lineage>
</organism>
<dbReference type="Proteomes" id="UP000252118">
    <property type="component" value="Unassembled WGS sequence"/>
</dbReference>
<dbReference type="EMBL" id="QNRJ01000003">
    <property type="protein sequence ID" value="RBP06132.1"/>
    <property type="molecule type" value="Genomic_DNA"/>
</dbReference>
<comment type="caution">
    <text evidence="2">The sequence shown here is derived from an EMBL/GenBank/DDBJ whole genome shotgun (WGS) entry which is preliminary data.</text>
</comment>
<evidence type="ECO:0000313" key="2">
    <source>
        <dbReference type="EMBL" id="RBP06132.1"/>
    </source>
</evidence>
<proteinExistence type="predicted"/>
<dbReference type="AlphaFoldDB" id="A0A366EUS2"/>
<evidence type="ECO:0000313" key="3">
    <source>
        <dbReference type="Proteomes" id="UP000252118"/>
    </source>
</evidence>
<evidence type="ECO:0008006" key="4">
    <source>
        <dbReference type="Google" id="ProtNLM"/>
    </source>
</evidence>
<dbReference type="RefSeq" id="WP_113968690.1">
    <property type="nucleotide sequence ID" value="NZ_QNRJ01000003.1"/>
</dbReference>
<protein>
    <recommendedName>
        <fullName evidence="4">Gas vesicle protein</fullName>
    </recommendedName>
</protein>
<reference evidence="2 3" key="1">
    <citation type="submission" date="2018-06" db="EMBL/GenBank/DDBJ databases">
        <title>Freshwater and sediment microbial communities from various areas in North America, analyzing microbe dynamics in response to fracking.</title>
        <authorList>
            <person name="Lamendella R."/>
        </authorList>
    </citation>
    <scope>NUCLEOTIDE SEQUENCE [LARGE SCALE GENOMIC DNA]</scope>
    <source>
        <strain evidence="2 3">97B</strain>
    </source>
</reference>
<dbReference type="OrthoDB" id="2353585at2"/>
<accession>A0A366EUS2</accession>
<evidence type="ECO:0000256" key="1">
    <source>
        <dbReference type="SAM" id="MobiDB-lite"/>
    </source>
</evidence>
<name>A0A366EUS2_9BACI</name>
<feature type="region of interest" description="Disordered" evidence="1">
    <location>
        <begin position="98"/>
        <end position="139"/>
    </location>
</feature>
<sequence>MGSNKFFKGVLLGAVAGGLLSLLDKTTRQEMGTSLKNSGNYLSTYSKNPQRLVESSKEVYEKLRTTADQVSRDIHFISEKVDEIKGMTPQVKEIIEETKETFEDSSEAYKETFSDRETSNELTTQDEESQPIASSFKGY</sequence>
<gene>
    <name evidence="2" type="ORF">DET59_103263</name>
</gene>
<feature type="compositionally biased region" description="Basic and acidic residues" evidence="1">
    <location>
        <begin position="98"/>
        <end position="119"/>
    </location>
</feature>